<evidence type="ECO:0000259" key="1">
    <source>
        <dbReference type="Pfam" id="PF07727"/>
    </source>
</evidence>
<dbReference type="Pfam" id="PF07727">
    <property type="entry name" value="RVT_2"/>
    <property type="match status" value="1"/>
</dbReference>
<evidence type="ECO:0000313" key="3">
    <source>
        <dbReference type="Proteomes" id="UP000765509"/>
    </source>
</evidence>
<sequence>MDEDKVFDVLDLWYALSIVPHEVLLSTKWVFVDKPEHYKARLVARGFKPSHGINYYKTFAPTPTFNTLKLLFSKALLKQWPIRMLNVKVAFLHSIIYKPVFLWCPQGMKIQKFKVLALKEALYGAKQATSWWWLHVREVLFSIGFTSNNEDPRTYTLIKGTKKAILWVHVDDGAITESSKELMEEITHGTKKKLKVTWDENISSLVGILIEKVPQGYKFSQTDLINELIQLTPSNVTSKSPYPSIVNFNPTLHQVLKSHTSK</sequence>
<keyword evidence="3" id="KW-1185">Reference proteome</keyword>
<dbReference type="InterPro" id="IPR013103">
    <property type="entry name" value="RVT_2"/>
</dbReference>
<organism evidence="2 3">
    <name type="scientific">Austropuccinia psidii MF-1</name>
    <dbReference type="NCBI Taxonomy" id="1389203"/>
    <lineage>
        <taxon>Eukaryota</taxon>
        <taxon>Fungi</taxon>
        <taxon>Dikarya</taxon>
        <taxon>Basidiomycota</taxon>
        <taxon>Pucciniomycotina</taxon>
        <taxon>Pucciniomycetes</taxon>
        <taxon>Pucciniales</taxon>
        <taxon>Sphaerophragmiaceae</taxon>
        <taxon>Austropuccinia</taxon>
    </lineage>
</organism>
<feature type="domain" description="Reverse transcriptase Ty1/copia-type" evidence="1">
    <location>
        <begin position="25"/>
        <end position="230"/>
    </location>
</feature>
<dbReference type="EMBL" id="AVOT02045667">
    <property type="protein sequence ID" value="MBW0540994.1"/>
    <property type="molecule type" value="Genomic_DNA"/>
</dbReference>
<reference evidence="2" key="1">
    <citation type="submission" date="2021-03" db="EMBL/GenBank/DDBJ databases">
        <title>Draft genome sequence of rust myrtle Austropuccinia psidii MF-1, a brazilian biotype.</title>
        <authorList>
            <person name="Quecine M.C."/>
            <person name="Pachon D.M.R."/>
            <person name="Bonatelli M.L."/>
            <person name="Correr F.H."/>
            <person name="Franceschini L.M."/>
            <person name="Leite T.F."/>
            <person name="Margarido G.R.A."/>
            <person name="Almeida C.A."/>
            <person name="Ferrarezi J.A."/>
            <person name="Labate C.A."/>
        </authorList>
    </citation>
    <scope>NUCLEOTIDE SEQUENCE</scope>
    <source>
        <strain evidence="2">MF-1</strain>
    </source>
</reference>
<proteinExistence type="predicted"/>
<dbReference type="AlphaFoldDB" id="A0A9Q3FLF6"/>
<gene>
    <name evidence="2" type="ORF">O181_080709</name>
</gene>
<dbReference type="OrthoDB" id="2516949at2759"/>
<dbReference type="Proteomes" id="UP000765509">
    <property type="component" value="Unassembled WGS sequence"/>
</dbReference>
<comment type="caution">
    <text evidence="2">The sequence shown here is derived from an EMBL/GenBank/DDBJ whole genome shotgun (WGS) entry which is preliminary data.</text>
</comment>
<protein>
    <recommendedName>
        <fullName evidence="1">Reverse transcriptase Ty1/copia-type domain-containing protein</fullName>
    </recommendedName>
</protein>
<evidence type="ECO:0000313" key="2">
    <source>
        <dbReference type="EMBL" id="MBW0540994.1"/>
    </source>
</evidence>
<name>A0A9Q3FLF6_9BASI</name>
<accession>A0A9Q3FLF6</accession>